<keyword evidence="2 10" id="KW-0963">Cytoplasm</keyword>
<keyword evidence="7 10" id="KW-1208">Phospholipid metabolism</keyword>
<dbReference type="GO" id="GO:0005737">
    <property type="term" value="C:cytoplasm"/>
    <property type="evidence" value="ECO:0007669"/>
    <property type="project" value="UniProtKB-SubCell"/>
</dbReference>
<dbReference type="EMBL" id="RXMA01000001">
    <property type="protein sequence ID" value="RTR24229.1"/>
    <property type="molecule type" value="Genomic_DNA"/>
</dbReference>
<dbReference type="PANTHER" id="PTHR30100">
    <property type="entry name" value="FATTY ACID/PHOSPHOLIPID SYNTHESIS PROTEIN PLSX"/>
    <property type="match status" value="1"/>
</dbReference>
<evidence type="ECO:0000256" key="1">
    <source>
        <dbReference type="ARBA" id="ARBA00001232"/>
    </source>
</evidence>
<comment type="pathway">
    <text evidence="10">Lipid metabolism; phospholipid metabolism.</text>
</comment>
<dbReference type="HAMAP" id="MF_00019">
    <property type="entry name" value="PlsX"/>
    <property type="match status" value="1"/>
</dbReference>
<gene>
    <name evidence="10 11" type="primary">plsX</name>
    <name evidence="11" type="ORF">EJ903_00105</name>
</gene>
<organism evidence="11 12">
    <name type="scientific">Azospirillum griseum</name>
    <dbReference type="NCBI Taxonomy" id="2496639"/>
    <lineage>
        <taxon>Bacteria</taxon>
        <taxon>Pseudomonadati</taxon>
        <taxon>Pseudomonadota</taxon>
        <taxon>Alphaproteobacteria</taxon>
        <taxon>Rhodospirillales</taxon>
        <taxon>Azospirillaceae</taxon>
        <taxon>Azospirillum</taxon>
    </lineage>
</organism>
<name>A0A3S0I4C9_9PROT</name>
<dbReference type="Proteomes" id="UP000277007">
    <property type="component" value="Unassembled WGS sequence"/>
</dbReference>
<comment type="caution">
    <text evidence="11">The sequence shown here is derived from an EMBL/GenBank/DDBJ whole genome shotgun (WGS) entry which is preliminary data.</text>
</comment>
<keyword evidence="11" id="KW-0012">Acyltransferase</keyword>
<evidence type="ECO:0000256" key="7">
    <source>
        <dbReference type="ARBA" id="ARBA00023264"/>
    </source>
</evidence>
<keyword evidence="6 10" id="KW-0594">Phospholipid biosynthesis</keyword>
<dbReference type="GO" id="GO:0043811">
    <property type="term" value="F:phosphate:acyl-[acyl carrier protein] acyltransferase activity"/>
    <property type="evidence" value="ECO:0007669"/>
    <property type="project" value="UniProtKB-UniRule"/>
</dbReference>
<comment type="subunit">
    <text evidence="9 10">Homodimer. Probably interacts with PlsY.</text>
</comment>
<dbReference type="UniPathway" id="UPA00085"/>
<dbReference type="PIRSF" id="PIRSF002465">
    <property type="entry name" value="Phsphlp_syn_PlsX"/>
    <property type="match status" value="1"/>
</dbReference>
<dbReference type="SUPFAM" id="SSF53659">
    <property type="entry name" value="Isocitrate/Isopropylmalate dehydrogenase-like"/>
    <property type="match status" value="1"/>
</dbReference>
<sequence>MSQRLTIALDAMGGDLGPDMVIAGADIARERHPDVAFLLFGDSQRIEPLLAQRPALKAVAEIRHTPDAVAGDAKPAVALRAGRQSSMRLAIDAVANGQAACVVSAGNTGALMAMAKFVLKTLPGVDRPAIASFFPTQRGESVMLDLGANAECQPENLVQFAVMGAVFARAVLGLPEPSIGVLNIGSEDMKGNEVVRSAAATLRDMPLPGRFHGFVEGNDIGLGTVDVIVTDGFTGNVALKTAEGTAKLFAEFLRRTFESSLLARIGYLLARGAFKRFKQRIDPRRYNGAMFLGLRGVCVKSHGGTDALGFANAVAVAINLAAHGFNERIKEEMSRVADAPTLPDTKAAAG</sequence>
<keyword evidence="3 10" id="KW-0444">Lipid biosynthesis</keyword>
<keyword evidence="4 10" id="KW-0808">Transferase</keyword>
<accession>A0A3S0I4C9</accession>
<keyword evidence="5 10" id="KW-0443">Lipid metabolism</keyword>
<evidence type="ECO:0000256" key="3">
    <source>
        <dbReference type="ARBA" id="ARBA00022516"/>
    </source>
</evidence>
<dbReference type="Gene3D" id="3.40.718.10">
    <property type="entry name" value="Isopropylmalate Dehydrogenase"/>
    <property type="match status" value="1"/>
</dbReference>
<reference evidence="11 12" key="1">
    <citation type="submission" date="2018-12" db="EMBL/GenBank/DDBJ databases">
        <authorList>
            <person name="Yang Y."/>
        </authorList>
    </citation>
    <scope>NUCLEOTIDE SEQUENCE [LARGE SCALE GENOMIC DNA]</scope>
    <source>
        <strain evidence="11 12">L-25-5w-1</strain>
    </source>
</reference>
<dbReference type="EC" id="2.3.1.274" evidence="8 10"/>
<dbReference type="Pfam" id="PF02504">
    <property type="entry name" value="FA_synthesis"/>
    <property type="match status" value="1"/>
</dbReference>
<proteinExistence type="inferred from homology"/>
<dbReference type="OrthoDB" id="9806408at2"/>
<evidence type="ECO:0000256" key="6">
    <source>
        <dbReference type="ARBA" id="ARBA00023209"/>
    </source>
</evidence>
<evidence type="ECO:0000313" key="12">
    <source>
        <dbReference type="Proteomes" id="UP000277007"/>
    </source>
</evidence>
<dbReference type="RefSeq" id="WP_126610977.1">
    <property type="nucleotide sequence ID" value="NZ_JBHUCY010000064.1"/>
</dbReference>
<dbReference type="AlphaFoldDB" id="A0A3S0I4C9"/>
<dbReference type="GO" id="GO:0008654">
    <property type="term" value="P:phospholipid biosynthetic process"/>
    <property type="evidence" value="ECO:0007669"/>
    <property type="project" value="UniProtKB-KW"/>
</dbReference>
<dbReference type="NCBIfam" id="TIGR00182">
    <property type="entry name" value="plsX"/>
    <property type="match status" value="1"/>
</dbReference>
<evidence type="ECO:0000313" key="11">
    <source>
        <dbReference type="EMBL" id="RTR24229.1"/>
    </source>
</evidence>
<dbReference type="InterPro" id="IPR003664">
    <property type="entry name" value="FA_synthesis"/>
</dbReference>
<evidence type="ECO:0000256" key="9">
    <source>
        <dbReference type="ARBA" id="ARBA00046608"/>
    </source>
</evidence>
<dbReference type="GO" id="GO:0006633">
    <property type="term" value="P:fatty acid biosynthetic process"/>
    <property type="evidence" value="ECO:0007669"/>
    <property type="project" value="UniProtKB-UniRule"/>
</dbReference>
<comment type="subcellular location">
    <subcellularLocation>
        <location evidence="10">Cytoplasm</location>
    </subcellularLocation>
    <text evidence="10">Associated with the membrane possibly through PlsY.</text>
</comment>
<comment type="similarity">
    <text evidence="10">Belongs to the PlsX family.</text>
</comment>
<protein>
    <recommendedName>
        <fullName evidence="8 10">Phosphate acyltransferase</fullName>
        <ecNumber evidence="8 10">2.3.1.274</ecNumber>
    </recommendedName>
    <alternativeName>
        <fullName evidence="10">Acyl-ACP phosphotransacylase</fullName>
    </alternativeName>
    <alternativeName>
        <fullName evidence="10">Acyl-[acyl-carrier-protein]--phosphate acyltransferase</fullName>
    </alternativeName>
    <alternativeName>
        <fullName evidence="10">Phosphate-acyl-ACP acyltransferase</fullName>
    </alternativeName>
</protein>
<evidence type="ECO:0000256" key="8">
    <source>
        <dbReference type="ARBA" id="ARBA00024069"/>
    </source>
</evidence>
<comment type="function">
    <text evidence="10">Catalyzes the reversible formation of acyl-phosphate (acyl-PO(4)) from acyl-[acyl-carrier-protein] (acyl-ACP). This enzyme utilizes acyl-ACP as fatty acyl donor, but not acyl-CoA.</text>
</comment>
<comment type="catalytic activity">
    <reaction evidence="1 10">
        <text>a fatty acyl-[ACP] + phosphate = an acyl phosphate + holo-[ACP]</text>
        <dbReference type="Rhea" id="RHEA:42292"/>
        <dbReference type="Rhea" id="RHEA-COMP:9685"/>
        <dbReference type="Rhea" id="RHEA-COMP:14125"/>
        <dbReference type="ChEBI" id="CHEBI:43474"/>
        <dbReference type="ChEBI" id="CHEBI:59918"/>
        <dbReference type="ChEBI" id="CHEBI:64479"/>
        <dbReference type="ChEBI" id="CHEBI:138651"/>
        <dbReference type="EC" id="2.3.1.274"/>
    </reaction>
</comment>
<dbReference type="PANTHER" id="PTHR30100:SF1">
    <property type="entry name" value="PHOSPHATE ACYLTRANSFERASE"/>
    <property type="match status" value="1"/>
</dbReference>
<evidence type="ECO:0000256" key="5">
    <source>
        <dbReference type="ARBA" id="ARBA00023098"/>
    </source>
</evidence>
<keyword evidence="12" id="KW-1185">Reference proteome</keyword>
<evidence type="ECO:0000256" key="2">
    <source>
        <dbReference type="ARBA" id="ARBA00022490"/>
    </source>
</evidence>
<evidence type="ECO:0000256" key="10">
    <source>
        <dbReference type="HAMAP-Rule" id="MF_00019"/>
    </source>
</evidence>
<dbReference type="InterPro" id="IPR012281">
    <property type="entry name" value="Phospholipid_synth_PlsX-like"/>
</dbReference>
<evidence type="ECO:0000256" key="4">
    <source>
        <dbReference type="ARBA" id="ARBA00022679"/>
    </source>
</evidence>